<dbReference type="AlphaFoldDB" id="A0A7Z9E280"/>
<keyword evidence="3" id="KW-1185">Reference proteome</keyword>
<keyword evidence="1" id="KW-1133">Transmembrane helix</keyword>
<name>A0A7Z9E280_9CYAN</name>
<dbReference type="Proteomes" id="UP000182190">
    <property type="component" value="Unassembled WGS sequence"/>
</dbReference>
<accession>A0A7Z9E280</accession>
<feature type="transmembrane region" description="Helical" evidence="1">
    <location>
        <begin position="113"/>
        <end position="130"/>
    </location>
</feature>
<evidence type="ECO:0000313" key="2">
    <source>
        <dbReference type="EMBL" id="VXD19540.1"/>
    </source>
</evidence>
<dbReference type="EMBL" id="CZCS02000185">
    <property type="protein sequence ID" value="VXD19540.1"/>
    <property type="molecule type" value="Genomic_DNA"/>
</dbReference>
<dbReference type="RefSeq" id="WP_083618292.1">
    <property type="nucleotide sequence ID" value="NZ_LR735004.1"/>
</dbReference>
<organism evidence="2 3">
    <name type="scientific">Planktothrix paucivesiculata PCC 9631</name>
    <dbReference type="NCBI Taxonomy" id="671071"/>
    <lineage>
        <taxon>Bacteria</taxon>
        <taxon>Bacillati</taxon>
        <taxon>Cyanobacteriota</taxon>
        <taxon>Cyanophyceae</taxon>
        <taxon>Oscillatoriophycideae</taxon>
        <taxon>Oscillatoriales</taxon>
        <taxon>Microcoleaceae</taxon>
        <taxon>Planktothrix</taxon>
    </lineage>
</organism>
<gene>
    <name evidence="2" type="ORF">PL9631_450063</name>
</gene>
<reference evidence="2" key="1">
    <citation type="submission" date="2019-10" db="EMBL/GenBank/DDBJ databases">
        <authorList>
            <consortium name="Genoscope - CEA"/>
            <person name="William W."/>
        </authorList>
    </citation>
    <scope>NUCLEOTIDE SEQUENCE [LARGE SCALE GENOMIC DNA]</scope>
    <source>
        <strain evidence="2">BBR_PRJEB10994</strain>
    </source>
</reference>
<sequence>MNKKDRIFTDIYKLDSSTHLYMIEIGLNHYTDIFNEWDPAPFKRREINPNLESYLLRSSDEVPFEKQIELCFMVSQGQRDEKMEKESRLGIKNSFTFKIYVFKKEIKQANSRIIYFVFVGLISLWMATIYSENSTAVFPSVLFQALVISGWVFIWEAISLLFFKNREFYHRYRTYKRLQNAPVIFIDQENSPALD</sequence>
<keyword evidence="1" id="KW-0472">Membrane</keyword>
<feature type="transmembrane region" description="Helical" evidence="1">
    <location>
        <begin position="142"/>
        <end position="163"/>
    </location>
</feature>
<comment type="caution">
    <text evidence="2">The sequence shown here is derived from an EMBL/GenBank/DDBJ whole genome shotgun (WGS) entry which is preliminary data.</text>
</comment>
<evidence type="ECO:0000256" key="1">
    <source>
        <dbReference type="SAM" id="Phobius"/>
    </source>
</evidence>
<dbReference type="OrthoDB" id="573194at2"/>
<protein>
    <submittedName>
        <fullName evidence="2">Uncharacterized protein</fullName>
    </submittedName>
</protein>
<keyword evidence="1" id="KW-0812">Transmembrane</keyword>
<proteinExistence type="predicted"/>
<evidence type="ECO:0000313" key="3">
    <source>
        <dbReference type="Proteomes" id="UP000182190"/>
    </source>
</evidence>